<accession>A0A7S3LDY8</accession>
<name>A0A7S3LDY8_9STRA</name>
<gene>
    <name evidence="1" type="ORF">ACOF00016_LOCUS15305</name>
</gene>
<evidence type="ECO:0000313" key="1">
    <source>
        <dbReference type="EMBL" id="CAE0418429.1"/>
    </source>
</evidence>
<sequence length="165" mass="18853">MFLGKNILFYTSTTKQTHFTLFFNCKNESEITITTYIHLRNITMVQDCREEESSTTVPTLLDLNRLGRRRRRRRDSLRKTKSAHAAVAPFGTTSHLGTVVEEVDVKVEGDKWHDVSCTASQTTNVHLPRRMSSFTASPTNKRPKQTTPHSVMRRMLQTQMANPAA</sequence>
<dbReference type="EMBL" id="HBIM01020419">
    <property type="protein sequence ID" value="CAE0418429.1"/>
    <property type="molecule type" value="Transcribed_RNA"/>
</dbReference>
<reference evidence="1" key="1">
    <citation type="submission" date="2021-01" db="EMBL/GenBank/DDBJ databases">
        <authorList>
            <person name="Corre E."/>
            <person name="Pelletier E."/>
            <person name="Niang G."/>
            <person name="Scheremetjew M."/>
            <person name="Finn R."/>
            <person name="Kale V."/>
            <person name="Holt S."/>
            <person name="Cochrane G."/>
            <person name="Meng A."/>
            <person name="Brown T."/>
            <person name="Cohen L."/>
        </authorList>
    </citation>
    <scope>NUCLEOTIDE SEQUENCE</scope>
    <source>
        <strain evidence="1">CCMP127</strain>
    </source>
</reference>
<organism evidence="1">
    <name type="scientific">Amphora coffeiformis</name>
    <dbReference type="NCBI Taxonomy" id="265554"/>
    <lineage>
        <taxon>Eukaryota</taxon>
        <taxon>Sar</taxon>
        <taxon>Stramenopiles</taxon>
        <taxon>Ochrophyta</taxon>
        <taxon>Bacillariophyta</taxon>
        <taxon>Bacillariophyceae</taxon>
        <taxon>Bacillariophycidae</taxon>
        <taxon>Thalassiophysales</taxon>
        <taxon>Catenulaceae</taxon>
        <taxon>Amphora</taxon>
    </lineage>
</organism>
<protein>
    <submittedName>
        <fullName evidence="1">Uncharacterized protein</fullName>
    </submittedName>
</protein>
<proteinExistence type="predicted"/>
<dbReference type="AlphaFoldDB" id="A0A7S3LDY8"/>